<gene>
    <name evidence="1" type="ORF">Bpfe_015005</name>
</gene>
<dbReference type="AlphaFoldDB" id="A0AAD8BKN8"/>
<protein>
    <submittedName>
        <fullName evidence="1">Patronin-like isoform X3</fullName>
    </submittedName>
</protein>
<reference evidence="1" key="2">
    <citation type="submission" date="2023-04" db="EMBL/GenBank/DDBJ databases">
        <authorList>
            <person name="Bu L."/>
            <person name="Lu L."/>
            <person name="Laidemitt M.R."/>
            <person name="Zhang S.M."/>
            <person name="Mutuku M."/>
            <person name="Mkoji G."/>
            <person name="Steinauer M."/>
            <person name="Loker E.S."/>
        </authorList>
    </citation>
    <scope>NUCLEOTIDE SEQUENCE</scope>
    <source>
        <strain evidence="1">KasaAsao</strain>
        <tissue evidence="1">Whole Snail</tissue>
    </source>
</reference>
<organism evidence="1 2">
    <name type="scientific">Biomphalaria pfeifferi</name>
    <name type="common">Bloodfluke planorb</name>
    <name type="synonym">Freshwater snail</name>
    <dbReference type="NCBI Taxonomy" id="112525"/>
    <lineage>
        <taxon>Eukaryota</taxon>
        <taxon>Metazoa</taxon>
        <taxon>Spiralia</taxon>
        <taxon>Lophotrochozoa</taxon>
        <taxon>Mollusca</taxon>
        <taxon>Gastropoda</taxon>
        <taxon>Heterobranchia</taxon>
        <taxon>Euthyneura</taxon>
        <taxon>Panpulmonata</taxon>
        <taxon>Hygrophila</taxon>
        <taxon>Lymnaeoidea</taxon>
        <taxon>Planorbidae</taxon>
        <taxon>Biomphalaria</taxon>
    </lineage>
</organism>
<dbReference type="Proteomes" id="UP001233172">
    <property type="component" value="Unassembled WGS sequence"/>
</dbReference>
<feature type="non-terminal residue" evidence="1">
    <location>
        <position position="1"/>
    </location>
</feature>
<name>A0AAD8BKN8_BIOPF</name>
<keyword evidence="2" id="KW-1185">Reference proteome</keyword>
<dbReference type="EMBL" id="JASAOG010000069">
    <property type="protein sequence ID" value="KAK0055494.1"/>
    <property type="molecule type" value="Genomic_DNA"/>
</dbReference>
<reference evidence="1" key="1">
    <citation type="journal article" date="2023" name="PLoS Negl. Trop. Dis.">
        <title>A genome sequence for Biomphalaria pfeifferi, the major vector snail for the human-infecting parasite Schistosoma mansoni.</title>
        <authorList>
            <person name="Bu L."/>
            <person name="Lu L."/>
            <person name="Laidemitt M.R."/>
            <person name="Zhang S.M."/>
            <person name="Mutuku M."/>
            <person name="Mkoji G."/>
            <person name="Steinauer M."/>
            <person name="Loker E.S."/>
        </authorList>
    </citation>
    <scope>NUCLEOTIDE SEQUENCE</scope>
    <source>
        <strain evidence="1">KasaAsao</strain>
    </source>
</reference>
<proteinExistence type="predicted"/>
<evidence type="ECO:0000313" key="1">
    <source>
        <dbReference type="EMBL" id="KAK0055494.1"/>
    </source>
</evidence>
<comment type="caution">
    <text evidence="1">The sequence shown here is derived from an EMBL/GenBank/DDBJ whole genome shotgun (WGS) entry which is preliminary data.</text>
</comment>
<evidence type="ECO:0000313" key="2">
    <source>
        <dbReference type="Proteomes" id="UP001233172"/>
    </source>
</evidence>
<accession>A0AAD8BKN8</accession>
<sequence>ICLETTCPVCKLTYNYQENRPLMLPNGVSVSWKCANEFPEKELLRFTKDVMIHDGTSGLFYNTAFLKLIERLQQNF</sequence>